<keyword evidence="7" id="KW-0233">DNA recombination</keyword>
<evidence type="ECO:0000256" key="3">
    <source>
        <dbReference type="ARBA" id="ARBA00022741"/>
    </source>
</evidence>
<accession>A0A834MZH3</accession>
<evidence type="ECO:0000256" key="9">
    <source>
        <dbReference type="ARBA" id="ARBA00023242"/>
    </source>
</evidence>
<dbReference type="GO" id="GO:0005815">
    <property type="term" value="C:microtubule organizing center"/>
    <property type="evidence" value="ECO:0007669"/>
    <property type="project" value="TreeGrafter"/>
</dbReference>
<evidence type="ECO:0000256" key="6">
    <source>
        <dbReference type="ARBA" id="ARBA00023125"/>
    </source>
</evidence>
<sequence>MEKLNSSMHSKLSECMIERLRHKKVFTVIDFIREDQDKLRTATDLSFKEVMDIKKVLTEKFGGVVKKPSNLWKLEQLNTICTKIKSLDDLLGGGLNPGQMYEVCGISSSGKTQLCLTIASNIALLRNNVVRYIDTKGDFFASRVETILNHKTNNEEEINRAMEQIRVTLVRDPNKLLDILRRMINILKQEDDIRTKALIIDSLPGIIFKFSKEPEINITLNHLSNLCRFLANEFYIPIIIVNLTTQWTPLSDKSSGSATKETQTLVNPTLGKYWLHIPSTRLLIEKLNNDYRKITVWKSFQIKMDSANNVKLQIFNFPAINNYNNGGTTNIRYLVLPLLPHLLDIREEYNNSQWSHLD</sequence>
<dbReference type="Pfam" id="PF08423">
    <property type="entry name" value="Rad51"/>
    <property type="match status" value="1"/>
</dbReference>
<dbReference type="GO" id="GO:0005657">
    <property type="term" value="C:replication fork"/>
    <property type="evidence" value="ECO:0007669"/>
    <property type="project" value="TreeGrafter"/>
</dbReference>
<dbReference type="InterPro" id="IPR047323">
    <property type="entry name" value="Rad51D_C"/>
</dbReference>
<gene>
    <name evidence="11" type="ORF">HZH68_012072</name>
</gene>
<dbReference type="Gene3D" id="3.40.50.300">
    <property type="entry name" value="P-loop containing nucleotide triphosphate hydrolases"/>
    <property type="match status" value="1"/>
</dbReference>
<dbReference type="AlphaFoldDB" id="A0A834MZH3"/>
<evidence type="ECO:0000313" key="11">
    <source>
        <dbReference type="EMBL" id="KAF7390215.1"/>
    </source>
</evidence>
<evidence type="ECO:0000256" key="5">
    <source>
        <dbReference type="ARBA" id="ARBA00022840"/>
    </source>
</evidence>
<dbReference type="GO" id="GO:0005524">
    <property type="term" value="F:ATP binding"/>
    <property type="evidence" value="ECO:0007669"/>
    <property type="project" value="UniProtKB-KW"/>
</dbReference>
<evidence type="ECO:0000313" key="12">
    <source>
        <dbReference type="Proteomes" id="UP000617340"/>
    </source>
</evidence>
<feature type="domain" description="RecA family profile 1" evidence="10">
    <location>
        <begin position="76"/>
        <end position="244"/>
    </location>
</feature>
<evidence type="ECO:0000256" key="1">
    <source>
        <dbReference type="ARBA" id="ARBA00004123"/>
    </source>
</evidence>
<proteinExistence type="inferred from homology"/>
<dbReference type="InterPro" id="IPR051988">
    <property type="entry name" value="HRR_RAD51_Paralog"/>
</dbReference>
<keyword evidence="3" id="KW-0547">Nucleotide-binding</keyword>
<dbReference type="GO" id="GO:0000400">
    <property type="term" value="F:four-way junction DNA binding"/>
    <property type="evidence" value="ECO:0007669"/>
    <property type="project" value="TreeGrafter"/>
</dbReference>
<dbReference type="GO" id="GO:0042148">
    <property type="term" value="P:DNA strand invasion"/>
    <property type="evidence" value="ECO:0007669"/>
    <property type="project" value="TreeGrafter"/>
</dbReference>
<dbReference type="CDD" id="cd19489">
    <property type="entry name" value="Rad51D"/>
    <property type="match status" value="1"/>
</dbReference>
<evidence type="ECO:0000256" key="4">
    <source>
        <dbReference type="ARBA" id="ARBA00022763"/>
    </source>
</evidence>
<dbReference type="GO" id="GO:0007131">
    <property type="term" value="P:reciprocal meiotic recombination"/>
    <property type="evidence" value="ECO:0007669"/>
    <property type="project" value="TreeGrafter"/>
</dbReference>
<evidence type="ECO:0000256" key="2">
    <source>
        <dbReference type="ARBA" id="ARBA00007095"/>
    </source>
</evidence>
<keyword evidence="9" id="KW-0539">Nucleus</keyword>
<keyword evidence="12" id="KW-1185">Reference proteome</keyword>
<dbReference type="InterPro" id="IPR027417">
    <property type="entry name" value="P-loop_NTPase"/>
</dbReference>
<keyword evidence="4" id="KW-0227">DNA damage</keyword>
<dbReference type="GO" id="GO:0033063">
    <property type="term" value="C:Rad51B-Rad51C-Rad51D-XRCC2 complex"/>
    <property type="evidence" value="ECO:0007669"/>
    <property type="project" value="TreeGrafter"/>
</dbReference>
<dbReference type="Pfam" id="PF21794">
    <property type="entry name" value="RAD51D_N"/>
    <property type="match status" value="1"/>
</dbReference>
<comment type="subcellular location">
    <subcellularLocation>
        <location evidence="1">Nucleus</location>
    </subcellularLocation>
</comment>
<protein>
    <recommendedName>
        <fullName evidence="10">RecA family profile 1 domain-containing protein</fullName>
    </recommendedName>
</protein>
<evidence type="ECO:0000256" key="8">
    <source>
        <dbReference type="ARBA" id="ARBA00023204"/>
    </source>
</evidence>
<name>A0A834MZH3_VESGE</name>
<dbReference type="InterPro" id="IPR020588">
    <property type="entry name" value="RecA_ATP-bd"/>
</dbReference>
<keyword evidence="5" id="KW-0067">ATP-binding</keyword>
<dbReference type="EMBL" id="JACSDZ010000012">
    <property type="protein sequence ID" value="KAF7390215.1"/>
    <property type="molecule type" value="Genomic_DNA"/>
</dbReference>
<dbReference type="GO" id="GO:0000724">
    <property type="term" value="P:double-strand break repair via homologous recombination"/>
    <property type="evidence" value="ECO:0007669"/>
    <property type="project" value="TreeGrafter"/>
</dbReference>
<dbReference type="PANTHER" id="PTHR46457:SF1">
    <property type="entry name" value="DNA REPAIR PROTEIN RAD51 HOMOLOG 4"/>
    <property type="match status" value="1"/>
</dbReference>
<evidence type="ECO:0000256" key="7">
    <source>
        <dbReference type="ARBA" id="ARBA00023172"/>
    </source>
</evidence>
<dbReference type="GO" id="GO:0003697">
    <property type="term" value="F:single-stranded DNA binding"/>
    <property type="evidence" value="ECO:0007669"/>
    <property type="project" value="TreeGrafter"/>
</dbReference>
<dbReference type="GO" id="GO:0000723">
    <property type="term" value="P:telomere maintenance"/>
    <property type="evidence" value="ECO:0007669"/>
    <property type="project" value="TreeGrafter"/>
</dbReference>
<dbReference type="GO" id="GO:0140664">
    <property type="term" value="F:ATP-dependent DNA damage sensor activity"/>
    <property type="evidence" value="ECO:0007669"/>
    <property type="project" value="InterPro"/>
</dbReference>
<dbReference type="SUPFAM" id="SSF52540">
    <property type="entry name" value="P-loop containing nucleoside triphosphate hydrolases"/>
    <property type="match status" value="1"/>
</dbReference>
<keyword evidence="6" id="KW-0238">DNA-binding</keyword>
<dbReference type="PANTHER" id="PTHR46457">
    <property type="entry name" value="DNA REPAIR PROTEIN RAD51 HOMOLOG 4"/>
    <property type="match status" value="1"/>
</dbReference>
<reference evidence="11" key="1">
    <citation type="journal article" date="2020" name="G3 (Bethesda)">
        <title>High-Quality Assemblies for Three Invasive Social Wasps from the &lt;i&gt;Vespula&lt;/i&gt; Genus.</title>
        <authorList>
            <person name="Harrop T.W.R."/>
            <person name="Guhlin J."/>
            <person name="McLaughlin G.M."/>
            <person name="Permina E."/>
            <person name="Stockwell P."/>
            <person name="Gilligan J."/>
            <person name="Le Lec M.F."/>
            <person name="Gruber M.A.M."/>
            <person name="Quinn O."/>
            <person name="Lovegrove M."/>
            <person name="Duncan E.J."/>
            <person name="Remnant E.J."/>
            <person name="Van Eeckhoven J."/>
            <person name="Graham B."/>
            <person name="Knapp R.A."/>
            <person name="Langford K.W."/>
            <person name="Kronenberg Z."/>
            <person name="Press M.O."/>
            <person name="Eacker S.M."/>
            <person name="Wilson-Rankin E.E."/>
            <person name="Purcell J."/>
            <person name="Lester P.J."/>
            <person name="Dearden P.K."/>
        </authorList>
    </citation>
    <scope>NUCLEOTIDE SEQUENCE</scope>
    <source>
        <strain evidence="11">Linc-1</strain>
    </source>
</reference>
<keyword evidence="8" id="KW-0234">DNA repair</keyword>
<dbReference type="InterPro" id="IPR048943">
    <property type="entry name" value="RAD51D_N"/>
</dbReference>
<dbReference type="Proteomes" id="UP000617340">
    <property type="component" value="Unassembled WGS sequence"/>
</dbReference>
<evidence type="ECO:0000259" key="10">
    <source>
        <dbReference type="PROSITE" id="PS50162"/>
    </source>
</evidence>
<dbReference type="PROSITE" id="PS50162">
    <property type="entry name" value="RECA_2"/>
    <property type="match status" value="1"/>
</dbReference>
<dbReference type="InterPro" id="IPR013632">
    <property type="entry name" value="Rad51_C"/>
</dbReference>
<organism evidence="11 12">
    <name type="scientific">Vespula germanica</name>
    <name type="common">German yellow jacket</name>
    <name type="synonym">Paravespula germanica</name>
    <dbReference type="NCBI Taxonomy" id="30212"/>
    <lineage>
        <taxon>Eukaryota</taxon>
        <taxon>Metazoa</taxon>
        <taxon>Ecdysozoa</taxon>
        <taxon>Arthropoda</taxon>
        <taxon>Hexapoda</taxon>
        <taxon>Insecta</taxon>
        <taxon>Pterygota</taxon>
        <taxon>Neoptera</taxon>
        <taxon>Endopterygota</taxon>
        <taxon>Hymenoptera</taxon>
        <taxon>Apocrita</taxon>
        <taxon>Aculeata</taxon>
        <taxon>Vespoidea</taxon>
        <taxon>Vespidae</taxon>
        <taxon>Vespinae</taxon>
        <taxon>Vespula</taxon>
    </lineage>
</organism>
<comment type="similarity">
    <text evidence="2">Belongs to the RecA family. RAD51 subfamily.</text>
</comment>
<comment type="caution">
    <text evidence="11">The sequence shown here is derived from an EMBL/GenBank/DDBJ whole genome shotgun (WGS) entry which is preliminary data.</text>
</comment>